<dbReference type="Pfam" id="PF20274">
    <property type="entry name" value="cREC_REC"/>
    <property type="match status" value="1"/>
</dbReference>
<keyword evidence="3" id="KW-1185">Reference proteome</keyword>
<protein>
    <submittedName>
        <fullName evidence="2">Cyclic-phosphate processing receiver domain-containing protein</fullName>
    </submittedName>
</protein>
<name>A0ABW5QTD0_9BACL</name>
<comment type="caution">
    <text evidence="2">The sequence shown here is derived from an EMBL/GenBank/DDBJ whole genome shotgun (WGS) entry which is preliminary data.</text>
</comment>
<evidence type="ECO:0000259" key="1">
    <source>
        <dbReference type="Pfam" id="PF20274"/>
    </source>
</evidence>
<organism evidence="2 3">
    <name type="scientific">Paenibacillus thailandensis</name>
    <dbReference type="NCBI Taxonomy" id="393250"/>
    <lineage>
        <taxon>Bacteria</taxon>
        <taxon>Bacillati</taxon>
        <taxon>Bacillota</taxon>
        <taxon>Bacilli</taxon>
        <taxon>Bacillales</taxon>
        <taxon>Paenibacillaceae</taxon>
        <taxon>Paenibacillus</taxon>
    </lineage>
</organism>
<proteinExistence type="predicted"/>
<reference evidence="3" key="1">
    <citation type="journal article" date="2019" name="Int. J. Syst. Evol. Microbiol.">
        <title>The Global Catalogue of Microorganisms (GCM) 10K type strain sequencing project: providing services to taxonomists for standard genome sequencing and annotation.</title>
        <authorList>
            <consortium name="The Broad Institute Genomics Platform"/>
            <consortium name="The Broad Institute Genome Sequencing Center for Infectious Disease"/>
            <person name="Wu L."/>
            <person name="Ma J."/>
        </authorList>
    </citation>
    <scope>NUCLEOTIDE SEQUENCE [LARGE SCALE GENOMIC DNA]</scope>
    <source>
        <strain evidence="3">TISTR 1827</strain>
    </source>
</reference>
<gene>
    <name evidence="2" type="ORF">ACFSW5_05385</name>
</gene>
<accession>A0ABW5QTD0</accession>
<dbReference type="Proteomes" id="UP001597493">
    <property type="component" value="Unassembled WGS sequence"/>
</dbReference>
<dbReference type="InterPro" id="IPR046909">
    <property type="entry name" value="cREC_REC"/>
</dbReference>
<dbReference type="EMBL" id="JBHUMY010000006">
    <property type="protein sequence ID" value="MFD2659698.1"/>
    <property type="molecule type" value="Genomic_DNA"/>
</dbReference>
<feature type="domain" description="Cyclic-phosphate processing Receiver" evidence="1">
    <location>
        <begin position="2"/>
        <end position="85"/>
    </location>
</feature>
<sequence length="115" mass="12837">MIHVYLDDYRRCPKGFVLARTAEECKLLLDSEEIGILSLDFDLGWGEPTGLEVARHIAETGKYPRQIYMHSSSAQGRMQMYAMLAAGAPLDVKLSNGMIPDPLLLEIANGVQQER</sequence>
<evidence type="ECO:0000313" key="2">
    <source>
        <dbReference type="EMBL" id="MFD2659698.1"/>
    </source>
</evidence>
<evidence type="ECO:0000313" key="3">
    <source>
        <dbReference type="Proteomes" id="UP001597493"/>
    </source>
</evidence>
<dbReference type="RefSeq" id="WP_379270387.1">
    <property type="nucleotide sequence ID" value="NZ_JBHUGT010000023.1"/>
</dbReference>